<dbReference type="AlphaFoldDB" id="A0A8J5U8Y1"/>
<sequence length="108" mass="12218">MEYHDPPPTSVWNTPGTDLFGFGLKQRGLGWPTVDKVRLGERTAEDQPRASTPLRGPLNFARIAFLLFFFFFSPYDPLHSNNHDENRVFNMMQCLLSGPRNPLPLGAA</sequence>
<protein>
    <submittedName>
        <fullName evidence="1">Uncharacterized protein</fullName>
    </submittedName>
</protein>
<name>A0A8J5U8Y1_FUSOX</name>
<accession>A0A8J5U8Y1</accession>
<reference evidence="1" key="1">
    <citation type="submission" date="2021-04" db="EMBL/GenBank/DDBJ databases">
        <title>First draft genome resource for Brassicaceae pathogens Fusarium oxysporum f. sp. raphani and Fusarium oxysporum f. sp. rapae.</title>
        <authorList>
            <person name="Asai S."/>
        </authorList>
    </citation>
    <scope>NUCLEOTIDE SEQUENCE</scope>
    <source>
        <strain evidence="1">Tf1208</strain>
    </source>
</reference>
<dbReference type="EMBL" id="JAELUQ010000004">
    <property type="protein sequence ID" value="KAG7415491.1"/>
    <property type="molecule type" value="Genomic_DNA"/>
</dbReference>
<dbReference type="Proteomes" id="UP000694050">
    <property type="component" value="Unassembled WGS sequence"/>
</dbReference>
<evidence type="ECO:0000313" key="1">
    <source>
        <dbReference type="EMBL" id="KAG7415491.1"/>
    </source>
</evidence>
<comment type="caution">
    <text evidence="1">The sequence shown here is derived from an EMBL/GenBank/DDBJ whole genome shotgun (WGS) entry which is preliminary data.</text>
</comment>
<organism evidence="1 2">
    <name type="scientific">Fusarium oxysporum f. sp. rapae</name>
    <dbReference type="NCBI Taxonomy" id="485398"/>
    <lineage>
        <taxon>Eukaryota</taxon>
        <taxon>Fungi</taxon>
        <taxon>Dikarya</taxon>
        <taxon>Ascomycota</taxon>
        <taxon>Pezizomycotina</taxon>
        <taxon>Sordariomycetes</taxon>
        <taxon>Hypocreomycetidae</taxon>
        <taxon>Hypocreales</taxon>
        <taxon>Nectriaceae</taxon>
        <taxon>Fusarium</taxon>
        <taxon>Fusarium oxysporum species complex</taxon>
    </lineage>
</organism>
<proteinExistence type="predicted"/>
<evidence type="ECO:0000313" key="2">
    <source>
        <dbReference type="Proteomes" id="UP000694050"/>
    </source>
</evidence>
<gene>
    <name evidence="1" type="ORF">Forpe1208_v005611</name>
</gene>